<evidence type="ECO:0000313" key="2">
    <source>
        <dbReference type="EMBL" id="CEO94482.1"/>
    </source>
</evidence>
<keyword evidence="4" id="KW-1185">Reference proteome</keyword>
<feature type="transmembrane region" description="Helical" evidence="1">
    <location>
        <begin position="208"/>
        <end position="232"/>
    </location>
</feature>
<reference evidence="2 4" key="1">
    <citation type="submission" date="2015-02" db="EMBL/GenBank/DDBJ databases">
        <authorList>
            <person name="Chooi Y.-H."/>
        </authorList>
    </citation>
    <scope>NUCLEOTIDE SEQUENCE [LARGE SCALE GENOMIC DNA]</scope>
    <source>
        <strain evidence="2">E3</strain>
    </source>
</reference>
<dbReference type="PANTHER" id="PTHR31226:SF1">
    <property type="entry name" value="TRANSMEMBRANE PROTEIN 117"/>
    <property type="match status" value="1"/>
</dbReference>
<dbReference type="PANTHER" id="PTHR31226">
    <property type="entry name" value="TRANSMEMBRANE PROTEIN 117"/>
    <property type="match status" value="1"/>
</dbReference>
<evidence type="ECO:0000313" key="5">
    <source>
        <dbReference type="Proteomes" id="UP000290189"/>
    </source>
</evidence>
<dbReference type="Proteomes" id="UP000039324">
    <property type="component" value="Unassembled WGS sequence"/>
</dbReference>
<feature type="transmembrane region" description="Helical" evidence="1">
    <location>
        <begin position="365"/>
        <end position="385"/>
    </location>
</feature>
<evidence type="ECO:0000256" key="1">
    <source>
        <dbReference type="SAM" id="Phobius"/>
    </source>
</evidence>
<accession>A0A0G4IH95</accession>
<dbReference type="Proteomes" id="UP000290189">
    <property type="component" value="Unassembled WGS sequence"/>
</dbReference>
<evidence type="ECO:0000313" key="4">
    <source>
        <dbReference type="Proteomes" id="UP000039324"/>
    </source>
</evidence>
<keyword evidence="1" id="KW-0472">Membrane</keyword>
<dbReference type="EMBL" id="CDSF01000001">
    <property type="protein sequence ID" value="CEO94482.1"/>
    <property type="molecule type" value="Genomic_DNA"/>
</dbReference>
<sequence length="412" mass="47329">MVNITAITLLNCVLFLKDPIAHSAAEAELPVLGPAMKFMFYHYAYLDAWGMIFKTIFALVYLAVGLFFGKYVLHDFLFRNRFEWAMFNDDKGSWFCMCLSSLWSLYAGCFIFNALEELCNPKANDYDGFNDGLGFTFGEFHEFLSPFSLSFNVFTIVMVFDDILQDRNNDANARSAGTVSIFGSFFEGDPYPNTWVGLKKIYRAGNGFVRVALFWIVAVLLITFHILVANSYHLEHDWAHKSLIPAMSEFDRSMLAAIITSLELICIMQDEEFPRFNAIHRVRLFGFNSYRIHIAFRQCDIVVTGKWFNYSLVLFTLLINFIMFDYQFTYTPDFYQQSLTSDGFIINTNGKILEKAKYLGVPRSIMGLTVLPMAVTIAGFVFCLVRDAHLKRQEKRKLKDLQALEFSVSEAL</sequence>
<proteinExistence type="predicted"/>
<dbReference type="InterPro" id="IPR029370">
    <property type="entry name" value="TMEM117"/>
</dbReference>
<geneLocation type="mitochondrion" evidence="3"/>
<dbReference type="AlphaFoldDB" id="A0A0G4IH95"/>
<feature type="transmembrane region" description="Helical" evidence="1">
    <location>
        <begin position="307"/>
        <end position="324"/>
    </location>
</feature>
<keyword evidence="1" id="KW-0812">Transmembrane</keyword>
<name>A0A0G4IH95_PLABS</name>
<dbReference type="OrthoDB" id="419441at2759"/>
<dbReference type="Pfam" id="PF15113">
    <property type="entry name" value="TMEM117"/>
    <property type="match status" value="2"/>
</dbReference>
<dbReference type="EMBL" id="OVEO01000006">
    <property type="protein sequence ID" value="SPQ96827.1"/>
    <property type="molecule type" value="Genomic_DNA"/>
</dbReference>
<feature type="transmembrane region" description="Helical" evidence="1">
    <location>
        <begin position="51"/>
        <end position="73"/>
    </location>
</feature>
<feature type="transmembrane region" description="Helical" evidence="1">
    <location>
        <begin position="94"/>
        <end position="115"/>
    </location>
</feature>
<evidence type="ECO:0000313" key="3">
    <source>
        <dbReference type="EMBL" id="SPQ96827.1"/>
    </source>
</evidence>
<keyword evidence="3" id="KW-0496">Mitochondrion</keyword>
<keyword evidence="1" id="KW-1133">Transmembrane helix</keyword>
<gene>
    <name evidence="2" type="ORF">PBRA_000267</name>
    <name evidence="3" type="ORF">PLBR_LOCUS4042</name>
</gene>
<reference evidence="3 5" key="2">
    <citation type="submission" date="2018-03" db="EMBL/GenBank/DDBJ databases">
        <authorList>
            <person name="Fogelqvist J."/>
        </authorList>
    </citation>
    <scope>NUCLEOTIDE SEQUENCE [LARGE SCALE GENOMIC DNA]</scope>
</reference>
<organism evidence="2 4">
    <name type="scientific">Plasmodiophora brassicae</name>
    <name type="common">Clubroot disease agent</name>
    <dbReference type="NCBI Taxonomy" id="37360"/>
    <lineage>
        <taxon>Eukaryota</taxon>
        <taxon>Sar</taxon>
        <taxon>Rhizaria</taxon>
        <taxon>Endomyxa</taxon>
        <taxon>Phytomyxea</taxon>
        <taxon>Plasmodiophorida</taxon>
        <taxon>Plasmodiophoridae</taxon>
        <taxon>Plasmodiophora</taxon>
    </lineage>
</organism>
<protein>
    <submittedName>
        <fullName evidence="2">Uncharacterized protein</fullName>
    </submittedName>
</protein>